<keyword evidence="3" id="KW-1185">Reference proteome</keyword>
<reference evidence="2 3" key="1">
    <citation type="submission" date="2019-03" db="EMBL/GenBank/DDBJ databases">
        <title>The complete genome sequence of Swingsia samuiensis NBRC107927(T).</title>
        <authorList>
            <person name="Chua K.-O."/>
            <person name="Chan K.-G."/>
            <person name="See-Too W.-S."/>
        </authorList>
    </citation>
    <scope>NUCLEOTIDE SEQUENCE [LARGE SCALE GENOMIC DNA]</scope>
    <source>
        <strain evidence="2 3">AH83</strain>
    </source>
</reference>
<sequence length="74" mass="8274">MDADLEAYLDESVRPLQEGADKLFDCKKVRKTLCSAAKESQSLVQDLTLDQPWFVVLSAFVSGVLLARLWSAKK</sequence>
<keyword evidence="1" id="KW-0472">Membrane</keyword>
<dbReference type="EMBL" id="CP038141">
    <property type="protein sequence ID" value="QDH17944.1"/>
    <property type="molecule type" value="Genomic_DNA"/>
</dbReference>
<dbReference type="Proteomes" id="UP000316313">
    <property type="component" value="Chromosome"/>
</dbReference>
<organism evidence="2 3">
    <name type="scientific">Swingsia samuiensis</name>
    <dbReference type="NCBI Taxonomy" id="1293412"/>
    <lineage>
        <taxon>Bacteria</taxon>
        <taxon>Pseudomonadati</taxon>
        <taxon>Pseudomonadota</taxon>
        <taxon>Alphaproteobacteria</taxon>
        <taxon>Acetobacterales</taxon>
        <taxon>Acetobacteraceae</taxon>
        <taxon>Swingsia</taxon>
    </lineage>
</organism>
<keyword evidence="1" id="KW-1133">Transmembrane helix</keyword>
<proteinExistence type="predicted"/>
<accession>A0A4Y6ULK5</accession>
<dbReference type="OrthoDB" id="7281368at2"/>
<dbReference type="AlphaFoldDB" id="A0A4Y6ULK5"/>
<evidence type="ECO:0000256" key="1">
    <source>
        <dbReference type="SAM" id="Phobius"/>
    </source>
</evidence>
<feature type="transmembrane region" description="Helical" evidence="1">
    <location>
        <begin position="52"/>
        <end position="70"/>
    </location>
</feature>
<name>A0A4Y6ULK5_9PROT</name>
<evidence type="ECO:0000313" key="2">
    <source>
        <dbReference type="EMBL" id="QDH17944.1"/>
    </source>
</evidence>
<keyword evidence="1" id="KW-0812">Transmembrane</keyword>
<protein>
    <submittedName>
        <fullName evidence="2">Uncharacterized protein</fullName>
    </submittedName>
</protein>
<evidence type="ECO:0000313" key="3">
    <source>
        <dbReference type="Proteomes" id="UP000316313"/>
    </source>
</evidence>
<gene>
    <name evidence="2" type="ORF">E3D00_01870</name>
</gene>
<dbReference type="KEGG" id="ssam:E3D00_01870"/>